<dbReference type="EMBL" id="CDMY01000262">
    <property type="protein sequence ID" value="CEL98076.1"/>
    <property type="molecule type" value="Genomic_DNA"/>
</dbReference>
<keyword evidence="3" id="KW-1185">Reference proteome</keyword>
<organism evidence="2 3">
    <name type="scientific">Vitrella brassicaformis (strain CCMP3155)</name>
    <dbReference type="NCBI Taxonomy" id="1169540"/>
    <lineage>
        <taxon>Eukaryota</taxon>
        <taxon>Sar</taxon>
        <taxon>Alveolata</taxon>
        <taxon>Colpodellida</taxon>
        <taxon>Vitrellaceae</taxon>
        <taxon>Vitrella</taxon>
    </lineage>
</organism>
<gene>
    <name evidence="2" type="ORF">Vbra_20492</name>
</gene>
<evidence type="ECO:0000313" key="2">
    <source>
        <dbReference type="EMBL" id="CEL98076.1"/>
    </source>
</evidence>
<sequence>MPAIEPSLPTTGLDYVLICLPQPSEQPTPQQCTQPAEDENGVCPYPLGMGTEWTVTEEDARDSGGRLKVERVPYAAVGSLINDKSASSSSAWQQPHQQQRRPEQQAMKPKAVEIRLPPDTNEATQRLVGGIILRTITPAEVQQLIRQGADAAVYVELWRRRIEWRTRVLRLCLLSLAIDDWSTPTVLEEGLSIGLDQGAEVVLPLWPSREVQAAILPALIEAIGWLRINSFPETWKVSRYFSIESKGPIEMAVRAGNLTAVKTLVVNGAVLRGRGWLWGRRTLVELPRLVRSSQQYEEALLAIYTYLVKHDRSLAISATVLDSAAETGPIYSRGFTFAYLQLMKDNGATVTPYMLIPASWTWPYLD</sequence>
<protein>
    <submittedName>
        <fullName evidence="2">Uncharacterized protein</fullName>
    </submittedName>
</protein>
<reference evidence="2 3" key="1">
    <citation type="submission" date="2014-11" db="EMBL/GenBank/DDBJ databases">
        <authorList>
            <person name="Zhu J."/>
            <person name="Qi W."/>
            <person name="Song R."/>
        </authorList>
    </citation>
    <scope>NUCLEOTIDE SEQUENCE [LARGE SCALE GENOMIC DNA]</scope>
</reference>
<dbReference type="InParanoid" id="A0A0G4ELT2"/>
<feature type="region of interest" description="Disordered" evidence="1">
    <location>
        <begin position="85"/>
        <end position="108"/>
    </location>
</feature>
<dbReference type="AlphaFoldDB" id="A0A0G4ELT2"/>
<name>A0A0G4ELT2_VITBC</name>
<dbReference type="PhylomeDB" id="A0A0G4ELT2"/>
<accession>A0A0G4ELT2</accession>
<evidence type="ECO:0000313" key="3">
    <source>
        <dbReference type="Proteomes" id="UP000041254"/>
    </source>
</evidence>
<evidence type="ECO:0000256" key="1">
    <source>
        <dbReference type="SAM" id="MobiDB-lite"/>
    </source>
</evidence>
<feature type="compositionally biased region" description="Low complexity" evidence="1">
    <location>
        <begin position="85"/>
        <end position="97"/>
    </location>
</feature>
<dbReference type="VEuPathDB" id="CryptoDB:Vbra_20492"/>
<dbReference type="Proteomes" id="UP000041254">
    <property type="component" value="Unassembled WGS sequence"/>
</dbReference>
<proteinExistence type="predicted"/>